<accession>A0ABV8PWL0</accession>
<proteinExistence type="predicted"/>
<evidence type="ECO:0008006" key="3">
    <source>
        <dbReference type="Google" id="ProtNLM"/>
    </source>
</evidence>
<comment type="caution">
    <text evidence="1">The sequence shown here is derived from an EMBL/GenBank/DDBJ whole genome shotgun (WGS) entry which is preliminary data.</text>
</comment>
<sequence>MRWLIVPLLFIGLQSRAQCKTYRLTSTGDTINCTDMKNQKQGKWKIRIESLRGEPGYEEEGVFKNDKKEGPWRLYSLEGDFIGLENYRWGYKDGICRYYTIAGLEREESWRAINPEKPYDTIDVPDVVDQYKVIRKVVKREGETYKNGVWKYYRPGSLSLIKTENYDMDKLVIPKVAGAAPTEVAKTDSTKKTPEQLKTKEILDFEKKNSGKKAFKVRDGRTG</sequence>
<protein>
    <recommendedName>
        <fullName evidence="3">MORN repeat protein</fullName>
    </recommendedName>
</protein>
<evidence type="ECO:0000313" key="1">
    <source>
        <dbReference type="EMBL" id="MFC4232377.1"/>
    </source>
</evidence>
<organism evidence="1 2">
    <name type="scientific">Parasediminibacterium paludis</name>
    <dbReference type="NCBI Taxonomy" id="908966"/>
    <lineage>
        <taxon>Bacteria</taxon>
        <taxon>Pseudomonadati</taxon>
        <taxon>Bacteroidota</taxon>
        <taxon>Chitinophagia</taxon>
        <taxon>Chitinophagales</taxon>
        <taxon>Chitinophagaceae</taxon>
        <taxon>Parasediminibacterium</taxon>
    </lineage>
</organism>
<dbReference type="Proteomes" id="UP001595906">
    <property type="component" value="Unassembled WGS sequence"/>
</dbReference>
<gene>
    <name evidence="1" type="ORF">ACFOW1_10775</name>
</gene>
<keyword evidence="2" id="KW-1185">Reference proteome</keyword>
<reference evidence="2" key="1">
    <citation type="journal article" date="2019" name="Int. J. Syst. Evol. Microbiol.">
        <title>The Global Catalogue of Microorganisms (GCM) 10K type strain sequencing project: providing services to taxonomists for standard genome sequencing and annotation.</title>
        <authorList>
            <consortium name="The Broad Institute Genomics Platform"/>
            <consortium name="The Broad Institute Genome Sequencing Center for Infectious Disease"/>
            <person name="Wu L."/>
            <person name="Ma J."/>
        </authorList>
    </citation>
    <scope>NUCLEOTIDE SEQUENCE [LARGE SCALE GENOMIC DNA]</scope>
    <source>
        <strain evidence="2">CECT 8010</strain>
    </source>
</reference>
<dbReference type="SUPFAM" id="SSF82185">
    <property type="entry name" value="Histone H3 K4-specific methyltransferase SET7/9 N-terminal domain"/>
    <property type="match status" value="1"/>
</dbReference>
<name>A0ABV8PWL0_9BACT</name>
<dbReference type="RefSeq" id="WP_379014205.1">
    <property type="nucleotide sequence ID" value="NZ_JBHSDC010000022.1"/>
</dbReference>
<dbReference type="EMBL" id="JBHSDC010000022">
    <property type="protein sequence ID" value="MFC4232377.1"/>
    <property type="molecule type" value="Genomic_DNA"/>
</dbReference>
<evidence type="ECO:0000313" key="2">
    <source>
        <dbReference type="Proteomes" id="UP001595906"/>
    </source>
</evidence>